<dbReference type="EMBL" id="JBHSWX010000001">
    <property type="protein sequence ID" value="MFC6784587.1"/>
    <property type="molecule type" value="Genomic_DNA"/>
</dbReference>
<dbReference type="RefSeq" id="WP_284063765.1">
    <property type="nucleotide sequence ID" value="NZ_CP126159.1"/>
</dbReference>
<feature type="transmembrane region" description="Helical" evidence="1">
    <location>
        <begin position="174"/>
        <end position="191"/>
    </location>
</feature>
<proteinExistence type="predicted"/>
<dbReference type="Pfam" id="PF04134">
    <property type="entry name" value="DCC1-like"/>
    <property type="match status" value="1"/>
</dbReference>
<sequence>MFVNYFADDERSSPFNLAAARVIVAGWLIWKTMWYDWMTFVAVPFSLTPEFTWAIPPVMPGVVLTVEKWVLIGLLVAFALGYRIRATAGFGALLLAHLGTVRQIHITYGETQAMLIGVYFLLIYALFADADKLSLDGLRRTRTWTVSSLRDHLVSNGDSGDDGSEATDGYRLPALKWSLVVIAMIYFGAGVDKLFPDGPFGGFSAAYLGPEHLSRIVVVREVLYGWHIAIAPPLVEFPAAMTAAAVGTLVVELGLFVAVLAGISITPFVLGILGFQTAVLVMFGILFADTYPMLLTFLAWDRAYERVASGRQLDVVFDDRCYFCMRSLYPFSLLDVNGTIRFIPSSDAPDRYESREDVDFDQAMYAFDGGETHEGYHAFRELIRQFRFALPVVWVMRLPPVAAVGERVYRRVADSRGDRFTCRIDNR</sequence>
<protein>
    <submittedName>
        <fullName evidence="2">Thiol-disulfide oxidoreductase DCC family protein</fullName>
    </submittedName>
</protein>
<name>A0ABD5TBL2_9EURY</name>
<reference evidence="2 3" key="1">
    <citation type="journal article" date="2019" name="Int. J. Syst. Evol. Microbiol.">
        <title>The Global Catalogue of Microorganisms (GCM) 10K type strain sequencing project: providing services to taxonomists for standard genome sequencing and annotation.</title>
        <authorList>
            <consortium name="The Broad Institute Genomics Platform"/>
            <consortium name="The Broad Institute Genome Sequencing Center for Infectious Disease"/>
            <person name="Wu L."/>
            <person name="Ma J."/>
        </authorList>
    </citation>
    <scope>NUCLEOTIDE SEQUENCE [LARGE SCALE GENOMIC DNA]</scope>
    <source>
        <strain evidence="2 3">SYNS20</strain>
    </source>
</reference>
<evidence type="ECO:0000256" key="1">
    <source>
        <dbReference type="SAM" id="Phobius"/>
    </source>
</evidence>
<keyword evidence="1" id="KW-1133">Transmembrane helix</keyword>
<dbReference type="AlphaFoldDB" id="A0ABD5TBL2"/>
<evidence type="ECO:0000313" key="2">
    <source>
        <dbReference type="EMBL" id="MFC6784587.1"/>
    </source>
</evidence>
<feature type="transmembrane region" description="Helical" evidence="1">
    <location>
        <begin position="61"/>
        <end position="80"/>
    </location>
</feature>
<organism evidence="2 3">
    <name type="scientific">Halobaculum halobium</name>
    <dbReference type="NCBI Taxonomy" id="3032281"/>
    <lineage>
        <taxon>Archaea</taxon>
        <taxon>Methanobacteriati</taxon>
        <taxon>Methanobacteriota</taxon>
        <taxon>Stenosarchaea group</taxon>
        <taxon>Halobacteria</taxon>
        <taxon>Halobacteriales</taxon>
        <taxon>Haloferacaceae</taxon>
        <taxon>Halobaculum</taxon>
    </lineage>
</organism>
<gene>
    <name evidence="2" type="ORF">ACFQFD_00875</name>
</gene>
<dbReference type="InterPro" id="IPR007263">
    <property type="entry name" value="DCC1-like"/>
</dbReference>
<accession>A0ABD5TBL2</accession>
<keyword evidence="1" id="KW-0812">Transmembrane</keyword>
<dbReference type="Proteomes" id="UP001596443">
    <property type="component" value="Unassembled WGS sequence"/>
</dbReference>
<feature type="transmembrane region" description="Helical" evidence="1">
    <location>
        <begin position="37"/>
        <end position="55"/>
    </location>
</feature>
<feature type="transmembrane region" description="Helical" evidence="1">
    <location>
        <begin position="112"/>
        <end position="130"/>
    </location>
</feature>
<comment type="caution">
    <text evidence="2">The sequence shown here is derived from an EMBL/GenBank/DDBJ whole genome shotgun (WGS) entry which is preliminary data.</text>
</comment>
<feature type="transmembrane region" description="Helical" evidence="1">
    <location>
        <begin position="12"/>
        <end position="30"/>
    </location>
</feature>
<evidence type="ECO:0000313" key="3">
    <source>
        <dbReference type="Proteomes" id="UP001596443"/>
    </source>
</evidence>
<keyword evidence="1" id="KW-0472">Membrane</keyword>
<feature type="transmembrane region" description="Helical" evidence="1">
    <location>
        <begin position="279"/>
        <end position="300"/>
    </location>
</feature>
<keyword evidence="3" id="KW-1185">Reference proteome</keyword>
<dbReference type="GeneID" id="81211301"/>